<evidence type="ECO:0000256" key="1">
    <source>
        <dbReference type="SAM" id="SignalP"/>
    </source>
</evidence>
<comment type="caution">
    <text evidence="2">The sequence shown here is derived from an EMBL/GenBank/DDBJ whole genome shotgun (WGS) entry which is preliminary data.</text>
</comment>
<feature type="chain" id="PRO_5034386429" evidence="1">
    <location>
        <begin position="31"/>
        <end position="287"/>
    </location>
</feature>
<dbReference type="Proteomes" id="UP000600547">
    <property type="component" value="Unassembled WGS sequence"/>
</dbReference>
<dbReference type="AlphaFoldDB" id="A0A8H9GIX0"/>
<name>A0A8H9GIX0_9DEIO</name>
<keyword evidence="3" id="KW-1185">Reference proteome</keyword>
<gene>
    <name evidence="2" type="ORF">GCM10008956_04180</name>
</gene>
<sequence length="287" mass="28703">MLERSMLKTRWLTALTAAAALTSLATPAQAADLRLSATSSLGLSCGVAGARAGVQEGRFGVYGEGAYCRSGVEGEAGSAAFGLGATFDLFSTNGLTGYVVAGANLQDGNPVVYGGVGARYGLELFPVEGFAEVGVQRLSTDLLVIPGPRVTVGLTYRTFVGPLSSLVAAPAAAATGEGAAGSGEGAPAQCSVSPEEDRAAARSAASRAATRALSAAAGSYSAGFSSFTYQVNISNVTINGNTAVATGSITINLVSRGSGTRSSDTYPGTVTLVRDGCGWRATGYTRG</sequence>
<reference evidence="3" key="1">
    <citation type="journal article" date="2019" name="Int. J. Syst. Evol. Microbiol.">
        <title>The Global Catalogue of Microorganisms (GCM) 10K type strain sequencing project: providing services to taxonomists for standard genome sequencing and annotation.</title>
        <authorList>
            <consortium name="The Broad Institute Genomics Platform"/>
            <consortium name="The Broad Institute Genome Sequencing Center for Infectious Disease"/>
            <person name="Wu L."/>
            <person name="Ma J."/>
        </authorList>
    </citation>
    <scope>NUCLEOTIDE SEQUENCE [LARGE SCALE GENOMIC DNA]</scope>
    <source>
        <strain evidence="3">JCM 31047</strain>
    </source>
</reference>
<proteinExistence type="predicted"/>
<dbReference type="EMBL" id="BMQG01000001">
    <property type="protein sequence ID" value="GGM31195.1"/>
    <property type="molecule type" value="Genomic_DNA"/>
</dbReference>
<accession>A0A8H9GIX0</accession>
<feature type="signal peptide" evidence="1">
    <location>
        <begin position="1"/>
        <end position="30"/>
    </location>
</feature>
<evidence type="ECO:0000313" key="2">
    <source>
        <dbReference type="EMBL" id="GGM31195.1"/>
    </source>
</evidence>
<keyword evidence="1" id="KW-0732">Signal</keyword>
<protein>
    <submittedName>
        <fullName evidence="2">Uncharacterized protein</fullName>
    </submittedName>
</protein>
<evidence type="ECO:0000313" key="3">
    <source>
        <dbReference type="Proteomes" id="UP000600547"/>
    </source>
</evidence>
<organism evidence="2 3">
    <name type="scientific">Deinococcus arenae</name>
    <dbReference type="NCBI Taxonomy" id="1452751"/>
    <lineage>
        <taxon>Bacteria</taxon>
        <taxon>Thermotogati</taxon>
        <taxon>Deinococcota</taxon>
        <taxon>Deinococci</taxon>
        <taxon>Deinococcales</taxon>
        <taxon>Deinococcaceae</taxon>
        <taxon>Deinococcus</taxon>
    </lineage>
</organism>